<dbReference type="InterPro" id="IPR027417">
    <property type="entry name" value="P-loop_NTPase"/>
</dbReference>
<dbReference type="Gene3D" id="3.40.50.300">
    <property type="entry name" value="P-loop containing nucleotide triphosphate hydrolases"/>
    <property type="match status" value="1"/>
</dbReference>
<proteinExistence type="predicted"/>
<dbReference type="Pfam" id="PF13671">
    <property type="entry name" value="AAA_33"/>
    <property type="match status" value="1"/>
</dbReference>
<evidence type="ECO:0000313" key="1">
    <source>
        <dbReference type="EMBL" id="TGD36772.1"/>
    </source>
</evidence>
<dbReference type="AlphaFoldDB" id="A0A4Z0KE00"/>
<dbReference type="EMBL" id="RHFF01000024">
    <property type="protein sequence ID" value="TGD36772.1"/>
    <property type="molecule type" value="Genomic_DNA"/>
</dbReference>
<sequence>MSRRQNTSGADHHQKPQVDDAERVETLAIPLIVVAGVPGAGKTEALTALPTQSPRVRLADPDRIRCQLRRLVPWLPYAYGRPIVHTLAHLWLFAQILNRSGGPLVVHDPGTRKWSRRIIVELALLCGYCPMIIYIDTNRATALKGQTQRGRVIRSQAFKRHWKRWLELRNRILDSEEISANEPWCRVVLSHREAVVDDVLGLLSSGRVASL</sequence>
<dbReference type="Proteomes" id="UP000297736">
    <property type="component" value="Unassembled WGS sequence"/>
</dbReference>
<name>A0A4Z0KE00_BREAU</name>
<comment type="caution">
    <text evidence="1">The sequence shown here is derived from an EMBL/GenBank/DDBJ whole genome shotgun (WGS) entry which is preliminary data.</text>
</comment>
<reference evidence="1 2" key="1">
    <citation type="submission" date="2018-10" db="EMBL/GenBank/DDBJ databases">
        <title>Brevibacterium genomes from Austrain hard cheese rinds.</title>
        <authorList>
            <person name="Anast J.M."/>
            <person name="Dzieciol M."/>
            <person name="Schultz D.L."/>
            <person name="Mann E."/>
            <person name="Wagner M."/>
            <person name="Schmitz-Esser S."/>
        </authorList>
    </citation>
    <scope>NUCLEOTIDE SEQUENCE [LARGE SCALE GENOMIC DNA]</scope>
    <source>
        <strain evidence="1 2">L261</strain>
    </source>
</reference>
<evidence type="ECO:0000313" key="2">
    <source>
        <dbReference type="Proteomes" id="UP000297736"/>
    </source>
</evidence>
<dbReference type="SUPFAM" id="SSF52540">
    <property type="entry name" value="P-loop containing nucleoside triphosphate hydrolases"/>
    <property type="match status" value="1"/>
</dbReference>
<accession>A0A4Z0KE00</accession>
<gene>
    <name evidence="1" type="ORF">EB834_18460</name>
</gene>
<organism evidence="1 2">
    <name type="scientific">Brevibacterium aurantiacum</name>
    <dbReference type="NCBI Taxonomy" id="273384"/>
    <lineage>
        <taxon>Bacteria</taxon>
        <taxon>Bacillati</taxon>
        <taxon>Actinomycetota</taxon>
        <taxon>Actinomycetes</taxon>
        <taxon>Micrococcales</taxon>
        <taxon>Brevibacteriaceae</taxon>
        <taxon>Brevibacterium</taxon>
    </lineage>
</organism>
<protein>
    <submittedName>
        <fullName evidence="1">Uncharacterized protein</fullName>
    </submittedName>
</protein>
<dbReference type="RefSeq" id="WP_135448357.1">
    <property type="nucleotide sequence ID" value="NZ_RHFF01000024.1"/>
</dbReference>